<dbReference type="InterPro" id="IPR032071">
    <property type="entry name" value="DUF4806"/>
</dbReference>
<sequence length="181" mass="20238">MNQPGQPVAMEAGQILKDKITREEDTGPENPIPSIGQLPDLLSFEDKLRVDEELQKKTVKYLSTIGGPNYGETVRRIMRKITSSEVWSRFSLKGRKGKRRLEELSVYRVLIRAIMKSQPGSTSMDAESQIAETLKHAPGLVRRKANEQDDVPGQEVAAVVEVKVEQLGEEEDEEHLGSLLS</sequence>
<reference evidence="3 4" key="1">
    <citation type="submission" date="2020-04" db="EMBL/GenBank/DDBJ databases">
        <title>Chromosome-level genome assembly of a cyprinid fish Onychostoma macrolepis by integration of Nanopore Sequencing, Bionano and Hi-C technology.</title>
        <authorList>
            <person name="Wang D."/>
        </authorList>
    </citation>
    <scope>NUCLEOTIDE SEQUENCE [LARGE SCALE GENOMIC DNA]</scope>
    <source>
        <strain evidence="3">SWU-2019</strain>
        <tissue evidence="3">Muscle</tissue>
    </source>
</reference>
<keyword evidence="4" id="KW-1185">Reference proteome</keyword>
<dbReference type="PANTHER" id="PTHR34153">
    <property type="entry name" value="SI:CH211-262H13.3-RELATED-RELATED"/>
    <property type="match status" value="1"/>
</dbReference>
<protein>
    <recommendedName>
        <fullName evidence="2">DUF4806 domain-containing protein</fullName>
    </recommendedName>
</protein>
<evidence type="ECO:0000313" key="4">
    <source>
        <dbReference type="Proteomes" id="UP000579812"/>
    </source>
</evidence>
<comment type="caution">
    <text evidence="3">The sequence shown here is derived from an EMBL/GenBank/DDBJ whole genome shotgun (WGS) entry which is preliminary data.</text>
</comment>
<dbReference type="PANTHER" id="PTHR34153:SF2">
    <property type="entry name" value="SI:CH211-262H13.3-RELATED"/>
    <property type="match status" value="1"/>
</dbReference>
<accession>A0A7J6D7T5</accession>
<dbReference type="AlphaFoldDB" id="A0A7J6D7T5"/>
<proteinExistence type="predicted"/>
<dbReference type="Pfam" id="PF16064">
    <property type="entry name" value="DUF4806"/>
    <property type="match status" value="1"/>
</dbReference>
<gene>
    <name evidence="3" type="ORF">G5714_002835</name>
</gene>
<organism evidence="3 4">
    <name type="scientific">Onychostoma macrolepis</name>
    <dbReference type="NCBI Taxonomy" id="369639"/>
    <lineage>
        <taxon>Eukaryota</taxon>
        <taxon>Metazoa</taxon>
        <taxon>Chordata</taxon>
        <taxon>Craniata</taxon>
        <taxon>Vertebrata</taxon>
        <taxon>Euteleostomi</taxon>
        <taxon>Actinopterygii</taxon>
        <taxon>Neopterygii</taxon>
        <taxon>Teleostei</taxon>
        <taxon>Ostariophysi</taxon>
        <taxon>Cypriniformes</taxon>
        <taxon>Cyprinidae</taxon>
        <taxon>Acrossocheilinae</taxon>
        <taxon>Onychostoma</taxon>
    </lineage>
</organism>
<feature type="compositionally biased region" description="Basic and acidic residues" evidence="1">
    <location>
        <begin position="16"/>
        <end position="25"/>
    </location>
</feature>
<dbReference type="EMBL" id="JAAMOB010000003">
    <property type="protein sequence ID" value="KAF4115346.1"/>
    <property type="molecule type" value="Genomic_DNA"/>
</dbReference>
<evidence type="ECO:0000256" key="1">
    <source>
        <dbReference type="SAM" id="MobiDB-lite"/>
    </source>
</evidence>
<name>A0A7J6D7T5_9TELE</name>
<dbReference type="Proteomes" id="UP000579812">
    <property type="component" value="Unassembled WGS sequence"/>
</dbReference>
<feature type="domain" description="DUF4806" evidence="2">
    <location>
        <begin position="35"/>
        <end position="105"/>
    </location>
</feature>
<feature type="region of interest" description="Disordered" evidence="1">
    <location>
        <begin position="1"/>
        <end position="38"/>
    </location>
</feature>
<evidence type="ECO:0000259" key="2">
    <source>
        <dbReference type="Pfam" id="PF16064"/>
    </source>
</evidence>
<evidence type="ECO:0000313" key="3">
    <source>
        <dbReference type="EMBL" id="KAF4115346.1"/>
    </source>
</evidence>